<name>A0ABV8X7Q8_9LACT</name>
<sequence>MDIELVYILKWSGIESMFSEFRFWHFLTGPQPINQFDQTELRGFNKRVLMVGLLGVLLFVLRELWGMNTEQLTPLLSEGSLDTYSLARIVSLIGAILWSLIYMAFHFFGIAYLLHKLTSIPYRNLLILQLFVTALLLMEKAVVFIIFALVGYTTPVSLLSFGPLAATFMDQPFFIFFFNQLSIVTALIIGLQFRFIRAFAPQLNSRNLLLGLIGLHVVMALLTAAMGYVPFDTWFAQVVEGGASNE</sequence>
<gene>
    <name evidence="2" type="ORF">ACFOZY_09455</name>
</gene>
<evidence type="ECO:0008006" key="4">
    <source>
        <dbReference type="Google" id="ProtNLM"/>
    </source>
</evidence>
<organism evidence="2 3">
    <name type="scientific">Chungangia koreensis</name>
    <dbReference type="NCBI Taxonomy" id="752657"/>
    <lineage>
        <taxon>Bacteria</taxon>
        <taxon>Bacillati</taxon>
        <taxon>Bacillota</taxon>
        <taxon>Bacilli</taxon>
        <taxon>Lactobacillales</taxon>
        <taxon>Chungangia</taxon>
    </lineage>
</organism>
<comment type="caution">
    <text evidence="2">The sequence shown here is derived from an EMBL/GenBank/DDBJ whole genome shotgun (WGS) entry which is preliminary data.</text>
</comment>
<feature type="transmembrane region" description="Helical" evidence="1">
    <location>
        <begin position="208"/>
        <end position="229"/>
    </location>
</feature>
<feature type="transmembrane region" description="Helical" evidence="1">
    <location>
        <begin position="173"/>
        <end position="196"/>
    </location>
</feature>
<keyword evidence="1" id="KW-1133">Transmembrane helix</keyword>
<feature type="transmembrane region" description="Helical" evidence="1">
    <location>
        <begin position="126"/>
        <end position="153"/>
    </location>
</feature>
<feature type="transmembrane region" description="Helical" evidence="1">
    <location>
        <begin position="85"/>
        <end position="114"/>
    </location>
</feature>
<keyword evidence="3" id="KW-1185">Reference proteome</keyword>
<protein>
    <recommendedName>
        <fullName evidence="4">Yip1 domain-containing protein</fullName>
    </recommendedName>
</protein>
<evidence type="ECO:0000313" key="2">
    <source>
        <dbReference type="EMBL" id="MFC4410637.1"/>
    </source>
</evidence>
<keyword evidence="1" id="KW-0472">Membrane</keyword>
<evidence type="ECO:0000313" key="3">
    <source>
        <dbReference type="Proteomes" id="UP001595817"/>
    </source>
</evidence>
<dbReference type="EMBL" id="JBHSEC010000019">
    <property type="protein sequence ID" value="MFC4410637.1"/>
    <property type="molecule type" value="Genomic_DNA"/>
</dbReference>
<proteinExistence type="predicted"/>
<feature type="transmembrane region" description="Helical" evidence="1">
    <location>
        <begin position="48"/>
        <end position="65"/>
    </location>
</feature>
<reference evidence="3" key="1">
    <citation type="journal article" date="2019" name="Int. J. Syst. Evol. Microbiol.">
        <title>The Global Catalogue of Microorganisms (GCM) 10K type strain sequencing project: providing services to taxonomists for standard genome sequencing and annotation.</title>
        <authorList>
            <consortium name="The Broad Institute Genomics Platform"/>
            <consortium name="The Broad Institute Genome Sequencing Center for Infectious Disease"/>
            <person name="Wu L."/>
            <person name="Ma J."/>
        </authorList>
    </citation>
    <scope>NUCLEOTIDE SEQUENCE [LARGE SCALE GENOMIC DNA]</scope>
    <source>
        <strain evidence="3">CCUG 59778</strain>
    </source>
</reference>
<accession>A0ABV8X7Q8</accession>
<keyword evidence="1" id="KW-0812">Transmembrane</keyword>
<dbReference type="Proteomes" id="UP001595817">
    <property type="component" value="Unassembled WGS sequence"/>
</dbReference>
<evidence type="ECO:0000256" key="1">
    <source>
        <dbReference type="SAM" id="Phobius"/>
    </source>
</evidence>